<reference evidence="3 4" key="1">
    <citation type="submission" date="2018-11" db="EMBL/GenBank/DDBJ databases">
        <authorList>
            <person name="Kleinhagauer T."/>
            <person name="Glaeser S.P."/>
            <person name="Spergser J."/>
            <person name="Ruckert C."/>
            <person name="Kaempfer P."/>
            <person name="Busse H.-J."/>
        </authorList>
    </citation>
    <scope>NUCLEOTIDE SEQUENCE [LARGE SCALE GENOMIC DNA]</scope>
    <source>
        <strain evidence="3 4">812CH</strain>
    </source>
</reference>
<dbReference type="Proteomes" id="UP000271426">
    <property type="component" value="Chromosome"/>
</dbReference>
<evidence type="ECO:0000313" key="3">
    <source>
        <dbReference type="EMBL" id="AZA09531.1"/>
    </source>
</evidence>
<dbReference type="EMBL" id="CP033898">
    <property type="protein sequence ID" value="AZA09531.1"/>
    <property type="molecule type" value="Genomic_DNA"/>
</dbReference>
<evidence type="ECO:0000313" key="4">
    <source>
        <dbReference type="Proteomes" id="UP000271426"/>
    </source>
</evidence>
<keyword evidence="2" id="KW-1133">Transmembrane helix</keyword>
<dbReference type="OrthoDB" id="4422408at2"/>
<feature type="transmembrane region" description="Helical" evidence="2">
    <location>
        <begin position="127"/>
        <end position="145"/>
    </location>
</feature>
<evidence type="ECO:0000256" key="2">
    <source>
        <dbReference type="SAM" id="Phobius"/>
    </source>
</evidence>
<keyword evidence="2" id="KW-0812">Transmembrane</keyword>
<dbReference type="RefSeq" id="WP_123960448.1">
    <property type="nucleotide sequence ID" value="NZ_CP033898.1"/>
</dbReference>
<dbReference type="AlphaFoldDB" id="A0A3G6IUT9"/>
<gene>
    <name evidence="3" type="ORF">CPPEL_07105</name>
</gene>
<evidence type="ECO:0000256" key="1">
    <source>
        <dbReference type="SAM" id="MobiDB-lite"/>
    </source>
</evidence>
<feature type="transmembrane region" description="Helical" evidence="2">
    <location>
        <begin position="213"/>
        <end position="232"/>
    </location>
</feature>
<keyword evidence="2" id="KW-0472">Membrane</keyword>
<organism evidence="3 4">
    <name type="scientific">Corynebacterium pseudopelargi</name>
    <dbReference type="NCBI Taxonomy" id="2080757"/>
    <lineage>
        <taxon>Bacteria</taxon>
        <taxon>Bacillati</taxon>
        <taxon>Actinomycetota</taxon>
        <taxon>Actinomycetes</taxon>
        <taxon>Mycobacteriales</taxon>
        <taxon>Corynebacteriaceae</taxon>
        <taxon>Corynebacterium</taxon>
    </lineage>
</organism>
<sequence>MGIFKKAASKVGDRFLFNKDKENSTDLNNADLDNADLDTLADNSGATGKALLRTLDRAAKMQSSAIVNYVEWLRSKNQDATPEQIQQKMDKHFKMLVTGTGAGAGGAAAVPGIGFVTGAAAIAAESLAFLDAAAFYTMASGYLRGGDVRDPERRKSLILIAILGSEGSALVDASIGASSSVAALSRMSARNVTQVNSRMTKMALKQVSKRLKYSWMGKIMPLGIGVVIGTVANRKIAKRVIENTHRALGPAPEQFDTPAPAEGSIEEPKATVSEHEDQAQKEDES</sequence>
<name>A0A3G6IUT9_9CORY</name>
<dbReference type="KEGG" id="cpso:CPPEL_07105"/>
<proteinExistence type="predicted"/>
<feature type="transmembrane region" description="Helical" evidence="2">
    <location>
        <begin position="157"/>
        <end position="177"/>
    </location>
</feature>
<keyword evidence="4" id="KW-1185">Reference proteome</keyword>
<protein>
    <recommendedName>
        <fullName evidence="5">EcsC protein family protein</fullName>
    </recommendedName>
</protein>
<feature type="transmembrane region" description="Helical" evidence="2">
    <location>
        <begin position="96"/>
        <end position="121"/>
    </location>
</feature>
<evidence type="ECO:0008006" key="5">
    <source>
        <dbReference type="Google" id="ProtNLM"/>
    </source>
</evidence>
<feature type="compositionally biased region" description="Basic and acidic residues" evidence="1">
    <location>
        <begin position="266"/>
        <end position="285"/>
    </location>
</feature>
<accession>A0A3G6IUT9</accession>
<feature type="region of interest" description="Disordered" evidence="1">
    <location>
        <begin position="247"/>
        <end position="285"/>
    </location>
</feature>